<proteinExistence type="predicted"/>
<organism evidence="1 2">
    <name type="scientific">Nostoc linckia z8</name>
    <dbReference type="NCBI Taxonomy" id="1628746"/>
    <lineage>
        <taxon>Bacteria</taxon>
        <taxon>Bacillati</taxon>
        <taxon>Cyanobacteriota</taxon>
        <taxon>Cyanophyceae</taxon>
        <taxon>Nostocales</taxon>
        <taxon>Nostocaceae</taxon>
        <taxon>Nostoc</taxon>
    </lineage>
</organism>
<accession>A0A9Q6ENM6</accession>
<dbReference type="AlphaFoldDB" id="A0A9Q6ENM6"/>
<name>A0A9Q6ENM6_NOSLI</name>
<dbReference type="RefSeq" id="WP_099069676.1">
    <property type="nucleotide sequence ID" value="NZ_LAHD01000001.1"/>
</dbReference>
<gene>
    <name evidence="1" type="ORF">VF08_00615</name>
</gene>
<dbReference type="GeneID" id="57092890"/>
<comment type="caution">
    <text evidence="1">The sequence shown here is derived from an EMBL/GenBank/DDBJ whole genome shotgun (WGS) entry which is preliminary data.</text>
</comment>
<reference evidence="1 2" key="1">
    <citation type="submission" date="2015-02" db="EMBL/GenBank/DDBJ databases">
        <title>Nostoc linckia genome annotation.</title>
        <authorList>
            <person name="Zhou Z."/>
        </authorList>
    </citation>
    <scope>NUCLEOTIDE SEQUENCE [LARGE SCALE GENOMIC DNA]</scope>
    <source>
        <strain evidence="2">z8</strain>
    </source>
</reference>
<evidence type="ECO:0000313" key="1">
    <source>
        <dbReference type="EMBL" id="PHK07500.1"/>
    </source>
</evidence>
<dbReference type="Pfam" id="PF05973">
    <property type="entry name" value="Gp49"/>
    <property type="match status" value="1"/>
</dbReference>
<sequence>MTWTWELYQDVNGEIPKDLLAFFIRMIPQEEQPENPPKPLLSASETRRLQVNLGYLCNKGLASLTSDIFEKLEDDLYELRMTKSEHNPRFILTAATPQRFVVLHVFMKKYDDAIKDRDKEPARVRLRELQQRNHEKA</sequence>
<evidence type="ECO:0008006" key="3">
    <source>
        <dbReference type="Google" id="ProtNLM"/>
    </source>
</evidence>
<dbReference type="Proteomes" id="UP000222310">
    <property type="component" value="Unassembled WGS sequence"/>
</dbReference>
<dbReference type="InterPro" id="IPR009241">
    <property type="entry name" value="HigB-like"/>
</dbReference>
<protein>
    <recommendedName>
        <fullName evidence="3">Type II toxin-antitoxin system RelE/ParE family toxin</fullName>
    </recommendedName>
</protein>
<evidence type="ECO:0000313" key="2">
    <source>
        <dbReference type="Proteomes" id="UP000222310"/>
    </source>
</evidence>
<dbReference type="EMBL" id="LAHD01000001">
    <property type="protein sequence ID" value="PHK07500.1"/>
    <property type="molecule type" value="Genomic_DNA"/>
</dbReference>